<dbReference type="InterPro" id="IPR035906">
    <property type="entry name" value="MetI-like_sf"/>
</dbReference>
<dbReference type="InterPro" id="IPR000515">
    <property type="entry name" value="MetI-like"/>
</dbReference>
<dbReference type="OrthoDB" id="61122at2"/>
<sequence>MRRSKPGTTLAYVVASVLAVFFLLPFYVIFRNAFSTQRHLVSPQWNWLPDAVGGSTFTDVLTNPGFGILPALGTSAVVAVTQTVLTVVISLMAGYALSRWRTPASKVILGMTVFTLMVPAMVTFVPTFVMVSTLGWISTYRGLIIPVIFSAFATFLFRQQFLEFPRELEESAALDGASVWATFWRIVVPNALGTVAAVGTITFIGAWNAFLWPLLIAQDPSMRTVQVVLSQFMTSQGIRYPEMFTGALIATVPALVVFLFLQRWLVQGVERSGLK</sequence>
<dbReference type="RefSeq" id="WP_131168943.1">
    <property type="nucleotide sequence ID" value="NZ_SDMQ01000011.1"/>
</dbReference>
<keyword evidence="5 7" id="KW-1133">Transmembrane helix</keyword>
<evidence type="ECO:0000313" key="9">
    <source>
        <dbReference type="EMBL" id="TBT83509.1"/>
    </source>
</evidence>
<evidence type="ECO:0000259" key="8">
    <source>
        <dbReference type="PROSITE" id="PS50928"/>
    </source>
</evidence>
<dbReference type="GO" id="GO:0055085">
    <property type="term" value="P:transmembrane transport"/>
    <property type="evidence" value="ECO:0007669"/>
    <property type="project" value="InterPro"/>
</dbReference>
<keyword evidence="4 7" id="KW-0812">Transmembrane</keyword>
<dbReference type="PROSITE" id="PS50928">
    <property type="entry name" value="ABC_TM1"/>
    <property type="match status" value="1"/>
</dbReference>
<evidence type="ECO:0000256" key="7">
    <source>
        <dbReference type="RuleBase" id="RU363032"/>
    </source>
</evidence>
<protein>
    <submittedName>
        <fullName evidence="9">Carbohydrate ABC transporter permease</fullName>
    </submittedName>
</protein>
<comment type="caution">
    <text evidence="9">The sequence shown here is derived from an EMBL/GenBank/DDBJ whole genome shotgun (WGS) entry which is preliminary data.</text>
</comment>
<comment type="subcellular location">
    <subcellularLocation>
        <location evidence="1 7">Cell membrane</location>
        <topology evidence="1 7">Multi-pass membrane protein</topology>
    </subcellularLocation>
</comment>
<evidence type="ECO:0000256" key="6">
    <source>
        <dbReference type="ARBA" id="ARBA00023136"/>
    </source>
</evidence>
<dbReference type="PANTHER" id="PTHR43744:SF12">
    <property type="entry name" value="ABC TRANSPORTER PERMEASE PROTEIN MG189-RELATED"/>
    <property type="match status" value="1"/>
</dbReference>
<evidence type="ECO:0000256" key="5">
    <source>
        <dbReference type="ARBA" id="ARBA00022989"/>
    </source>
</evidence>
<evidence type="ECO:0000256" key="4">
    <source>
        <dbReference type="ARBA" id="ARBA00022692"/>
    </source>
</evidence>
<organism evidence="9 10">
    <name type="scientific">Propioniciclava sinopodophylli</name>
    <dbReference type="NCBI Taxonomy" id="1837344"/>
    <lineage>
        <taxon>Bacteria</taxon>
        <taxon>Bacillati</taxon>
        <taxon>Actinomycetota</taxon>
        <taxon>Actinomycetes</taxon>
        <taxon>Propionibacteriales</taxon>
        <taxon>Propionibacteriaceae</taxon>
        <taxon>Propioniciclava</taxon>
    </lineage>
</organism>
<dbReference type="AlphaFoldDB" id="A0A4Q9KBW5"/>
<keyword evidence="6 7" id="KW-0472">Membrane</keyword>
<evidence type="ECO:0000256" key="3">
    <source>
        <dbReference type="ARBA" id="ARBA00022475"/>
    </source>
</evidence>
<keyword evidence="2 7" id="KW-0813">Transport</keyword>
<dbReference type="CDD" id="cd06261">
    <property type="entry name" value="TM_PBP2"/>
    <property type="match status" value="1"/>
</dbReference>
<dbReference type="Proteomes" id="UP000292373">
    <property type="component" value="Unassembled WGS sequence"/>
</dbReference>
<feature type="domain" description="ABC transmembrane type-1" evidence="8">
    <location>
        <begin position="72"/>
        <end position="261"/>
    </location>
</feature>
<dbReference type="SUPFAM" id="SSF161098">
    <property type="entry name" value="MetI-like"/>
    <property type="match status" value="1"/>
</dbReference>
<feature type="transmembrane region" description="Helical" evidence="7">
    <location>
        <begin position="191"/>
        <end position="215"/>
    </location>
</feature>
<reference evidence="9 10" key="1">
    <citation type="submission" date="2019-01" db="EMBL/GenBank/DDBJ databases">
        <title>Lactibacter flavus gen. nov., sp. nov., a novel bacterium of the family Propionibacteriaceae isolated from raw milk and dairy products.</title>
        <authorList>
            <person name="Huptas C."/>
            <person name="Wenning M."/>
            <person name="Breitenwieser F."/>
            <person name="Doll E."/>
            <person name="Von Neubeck M."/>
            <person name="Busse H.-J."/>
            <person name="Scherer S."/>
        </authorList>
    </citation>
    <scope>NUCLEOTIDE SEQUENCE [LARGE SCALE GENOMIC DNA]</scope>
    <source>
        <strain evidence="9 10">KCTC 33808</strain>
    </source>
</reference>
<feature type="transmembrane region" description="Helical" evidence="7">
    <location>
        <begin position="9"/>
        <end position="30"/>
    </location>
</feature>
<keyword evidence="10" id="KW-1185">Reference proteome</keyword>
<feature type="transmembrane region" description="Helical" evidence="7">
    <location>
        <begin position="68"/>
        <end position="95"/>
    </location>
</feature>
<feature type="transmembrane region" description="Helical" evidence="7">
    <location>
        <begin position="107"/>
        <end position="131"/>
    </location>
</feature>
<dbReference type="Gene3D" id="1.10.3720.10">
    <property type="entry name" value="MetI-like"/>
    <property type="match status" value="1"/>
</dbReference>
<evidence type="ECO:0000256" key="2">
    <source>
        <dbReference type="ARBA" id="ARBA00022448"/>
    </source>
</evidence>
<evidence type="ECO:0000313" key="10">
    <source>
        <dbReference type="Proteomes" id="UP000292373"/>
    </source>
</evidence>
<feature type="transmembrane region" description="Helical" evidence="7">
    <location>
        <begin position="243"/>
        <end position="261"/>
    </location>
</feature>
<keyword evidence="3" id="KW-1003">Cell membrane</keyword>
<name>A0A4Q9KBW5_9ACTN</name>
<evidence type="ECO:0000256" key="1">
    <source>
        <dbReference type="ARBA" id="ARBA00004651"/>
    </source>
</evidence>
<dbReference type="GO" id="GO:0005886">
    <property type="term" value="C:plasma membrane"/>
    <property type="evidence" value="ECO:0007669"/>
    <property type="project" value="UniProtKB-SubCell"/>
</dbReference>
<dbReference type="Pfam" id="PF00528">
    <property type="entry name" value="BPD_transp_1"/>
    <property type="match status" value="1"/>
</dbReference>
<dbReference type="EMBL" id="SDMQ01000011">
    <property type="protein sequence ID" value="TBT83509.1"/>
    <property type="molecule type" value="Genomic_DNA"/>
</dbReference>
<dbReference type="PANTHER" id="PTHR43744">
    <property type="entry name" value="ABC TRANSPORTER PERMEASE PROTEIN MG189-RELATED-RELATED"/>
    <property type="match status" value="1"/>
</dbReference>
<feature type="transmembrane region" description="Helical" evidence="7">
    <location>
        <begin position="137"/>
        <end position="157"/>
    </location>
</feature>
<comment type="similarity">
    <text evidence="7">Belongs to the binding-protein-dependent transport system permease family.</text>
</comment>
<proteinExistence type="inferred from homology"/>
<accession>A0A4Q9KBW5</accession>
<gene>
    <name evidence="9" type="ORF">ET989_11140</name>
</gene>